<feature type="domain" description="Methyl-accepting transducer" evidence="6">
    <location>
        <begin position="349"/>
        <end position="585"/>
    </location>
</feature>
<dbReference type="SMART" id="SM00283">
    <property type="entry name" value="MA"/>
    <property type="match status" value="1"/>
</dbReference>
<keyword evidence="5" id="KW-0812">Transmembrane</keyword>
<dbReference type="RefSeq" id="WP_132978472.1">
    <property type="nucleotide sequence ID" value="NZ_SMAO01000011.1"/>
</dbReference>
<name>A0A4R3MVV8_9GAMM</name>
<organism evidence="8 9">
    <name type="scientific">Thiobaca trueperi</name>
    <dbReference type="NCBI Taxonomy" id="127458"/>
    <lineage>
        <taxon>Bacteria</taxon>
        <taxon>Pseudomonadati</taxon>
        <taxon>Pseudomonadota</taxon>
        <taxon>Gammaproteobacteria</taxon>
        <taxon>Chromatiales</taxon>
        <taxon>Chromatiaceae</taxon>
        <taxon>Thiobaca</taxon>
    </lineage>
</organism>
<evidence type="ECO:0000259" key="6">
    <source>
        <dbReference type="PROSITE" id="PS50111"/>
    </source>
</evidence>
<dbReference type="Pfam" id="PF00015">
    <property type="entry name" value="MCPsignal"/>
    <property type="match status" value="1"/>
</dbReference>
<keyword evidence="5" id="KW-1133">Transmembrane helix</keyword>
<accession>A0A4R3MVV8</accession>
<dbReference type="PANTHER" id="PTHR32089">
    <property type="entry name" value="METHYL-ACCEPTING CHEMOTAXIS PROTEIN MCPB"/>
    <property type="match status" value="1"/>
</dbReference>
<reference evidence="8 9" key="1">
    <citation type="submission" date="2019-03" db="EMBL/GenBank/DDBJ databases">
        <title>Genomic Encyclopedia of Type Strains, Phase IV (KMG-IV): sequencing the most valuable type-strain genomes for metagenomic binning, comparative biology and taxonomic classification.</title>
        <authorList>
            <person name="Goeker M."/>
        </authorList>
    </citation>
    <scope>NUCLEOTIDE SEQUENCE [LARGE SCALE GENOMIC DNA]</scope>
    <source>
        <strain evidence="8 9">DSM 13587</strain>
    </source>
</reference>
<evidence type="ECO:0000256" key="2">
    <source>
        <dbReference type="ARBA" id="ARBA00023224"/>
    </source>
</evidence>
<keyword evidence="9" id="KW-1185">Reference proteome</keyword>
<evidence type="ECO:0000256" key="1">
    <source>
        <dbReference type="ARBA" id="ARBA00004370"/>
    </source>
</evidence>
<dbReference type="CDD" id="cd06225">
    <property type="entry name" value="HAMP"/>
    <property type="match status" value="1"/>
</dbReference>
<dbReference type="FunFam" id="1.10.287.950:FF:000001">
    <property type="entry name" value="Methyl-accepting chemotaxis sensory transducer"/>
    <property type="match status" value="1"/>
</dbReference>
<dbReference type="CDD" id="cd11386">
    <property type="entry name" value="MCP_signal"/>
    <property type="match status" value="1"/>
</dbReference>
<feature type="domain" description="HAMP" evidence="7">
    <location>
        <begin position="292"/>
        <end position="344"/>
    </location>
</feature>
<dbReference type="InterPro" id="IPR003660">
    <property type="entry name" value="HAMP_dom"/>
</dbReference>
<comment type="subcellular location">
    <subcellularLocation>
        <location evidence="1">Membrane</location>
    </subcellularLocation>
</comment>
<sequence length="622" mass="67016">MSIRKSVTLVAITVTLMVAAALILVARVSNARIETRVAQEVTAGRNLVWTQVTEDLFAQMQGGIADFERDFALRQALKQNNVDALRQATDSLINLIGEQGYFDQLHLFNAAHERLCCGDETTTPPDVAALVAASAANGKPQRSIGRNAQGEPVALLAFILSVRREPIGAVVFQKPLIPALEQFKTIQGSEVYLVGAEGQLFASTRPDLFASFGFALPPLGGVAHEIFSADETLYRATILPIMGVDGQPVAHLVSVMDDSAALVAQRQFELIAYSGVALLLILAASGLYWYMRRALRPLDEAVKTVATLADGDLNVSFATSRQDEVGQLMRALQTMVERIRDIVGHLHTASGDLHHSAGDMARLAQTSKIQFDRQKTETGHVDLAVNQLACSAQEVASHTSRAVGATCDARQRIEQSRQILAQTTEIIEALATEIDQAADVVLGLADHSHAVGNVLVVIRQIASQTNLLALNASIEAARAGEHGRGFAVVADEVRQLALRTQDSIQEIETLIATLRSSSRNAVGVIHANRDRARQSVDHYGQAVQNLDAFSASVNLLTDMTHQIASAAEEQSRMAEEIAVAINQISQLAQEHAQAADSGFGQSARLSAISSALQERVGYFRIH</sequence>
<keyword evidence="5" id="KW-0472">Membrane</keyword>
<dbReference type="Pfam" id="PF00672">
    <property type="entry name" value="HAMP"/>
    <property type="match status" value="1"/>
</dbReference>
<evidence type="ECO:0000259" key="7">
    <source>
        <dbReference type="PROSITE" id="PS50885"/>
    </source>
</evidence>
<dbReference type="OrthoDB" id="9781845at2"/>
<dbReference type="AlphaFoldDB" id="A0A4R3MVV8"/>
<keyword evidence="2 4" id="KW-0807">Transducer</keyword>
<evidence type="ECO:0000256" key="4">
    <source>
        <dbReference type="PROSITE-ProRule" id="PRU00284"/>
    </source>
</evidence>
<dbReference type="EMBL" id="SMAO01000011">
    <property type="protein sequence ID" value="TCT18863.1"/>
    <property type="molecule type" value="Genomic_DNA"/>
</dbReference>
<evidence type="ECO:0000256" key="3">
    <source>
        <dbReference type="ARBA" id="ARBA00029447"/>
    </source>
</evidence>
<dbReference type="PROSITE" id="PS50885">
    <property type="entry name" value="HAMP"/>
    <property type="match status" value="1"/>
</dbReference>
<protein>
    <submittedName>
        <fullName evidence="8">Methyl-accepting chemotaxis protein</fullName>
    </submittedName>
</protein>
<dbReference type="Gene3D" id="1.10.287.950">
    <property type="entry name" value="Methyl-accepting chemotaxis protein"/>
    <property type="match status" value="1"/>
</dbReference>
<evidence type="ECO:0000313" key="8">
    <source>
        <dbReference type="EMBL" id="TCT18863.1"/>
    </source>
</evidence>
<dbReference type="GO" id="GO:0006935">
    <property type="term" value="P:chemotaxis"/>
    <property type="evidence" value="ECO:0007669"/>
    <property type="project" value="UniProtKB-ARBA"/>
</dbReference>
<proteinExistence type="inferred from homology"/>
<feature type="transmembrane region" description="Helical" evidence="5">
    <location>
        <begin position="270"/>
        <end position="290"/>
    </location>
</feature>
<gene>
    <name evidence="8" type="ORF">EDC35_11162</name>
</gene>
<dbReference type="Proteomes" id="UP000295717">
    <property type="component" value="Unassembled WGS sequence"/>
</dbReference>
<dbReference type="GO" id="GO:0016020">
    <property type="term" value="C:membrane"/>
    <property type="evidence" value="ECO:0007669"/>
    <property type="project" value="UniProtKB-SubCell"/>
</dbReference>
<evidence type="ECO:0000313" key="9">
    <source>
        <dbReference type="Proteomes" id="UP000295717"/>
    </source>
</evidence>
<evidence type="ECO:0000256" key="5">
    <source>
        <dbReference type="SAM" id="Phobius"/>
    </source>
</evidence>
<dbReference type="GO" id="GO:0007165">
    <property type="term" value="P:signal transduction"/>
    <property type="evidence" value="ECO:0007669"/>
    <property type="project" value="UniProtKB-KW"/>
</dbReference>
<comment type="similarity">
    <text evidence="3">Belongs to the methyl-accepting chemotaxis (MCP) protein family.</text>
</comment>
<dbReference type="PROSITE" id="PS50111">
    <property type="entry name" value="CHEMOTAXIS_TRANSDUC_2"/>
    <property type="match status" value="1"/>
</dbReference>
<comment type="caution">
    <text evidence="8">The sequence shown here is derived from an EMBL/GenBank/DDBJ whole genome shotgun (WGS) entry which is preliminary data.</text>
</comment>
<dbReference type="InterPro" id="IPR004089">
    <property type="entry name" value="MCPsignal_dom"/>
</dbReference>
<dbReference type="SMART" id="SM00304">
    <property type="entry name" value="HAMP"/>
    <property type="match status" value="1"/>
</dbReference>
<dbReference type="SUPFAM" id="SSF58104">
    <property type="entry name" value="Methyl-accepting chemotaxis protein (MCP) signaling domain"/>
    <property type="match status" value="1"/>
</dbReference>
<dbReference type="PANTHER" id="PTHR32089:SF74">
    <property type="entry name" value="METHYL-ACCEPTING CHEMOTAXIS PROTEIN AER"/>
    <property type="match status" value="1"/>
</dbReference>